<dbReference type="SMART" id="SM00347">
    <property type="entry name" value="HTH_MARR"/>
    <property type="match status" value="1"/>
</dbReference>
<keyword evidence="6" id="KW-1185">Reference proteome</keyword>
<proteinExistence type="predicted"/>
<dbReference type="PANTHER" id="PTHR42756">
    <property type="entry name" value="TRANSCRIPTIONAL REGULATOR, MARR"/>
    <property type="match status" value="1"/>
</dbReference>
<protein>
    <recommendedName>
        <fullName evidence="4">HTH marR-type domain-containing protein</fullName>
    </recommendedName>
</protein>
<dbReference type="PROSITE" id="PS50995">
    <property type="entry name" value="HTH_MARR_2"/>
    <property type="match status" value="1"/>
</dbReference>
<name>A0A081NM64_9GAMM</name>
<evidence type="ECO:0000256" key="1">
    <source>
        <dbReference type="ARBA" id="ARBA00023015"/>
    </source>
</evidence>
<dbReference type="GO" id="GO:0003677">
    <property type="term" value="F:DNA binding"/>
    <property type="evidence" value="ECO:0007669"/>
    <property type="project" value="UniProtKB-KW"/>
</dbReference>
<organism evidence="5 6">
    <name type="scientific">Endozoicomonas numazuensis</name>
    <dbReference type="NCBI Taxonomy" id="1137799"/>
    <lineage>
        <taxon>Bacteria</taxon>
        <taxon>Pseudomonadati</taxon>
        <taxon>Pseudomonadota</taxon>
        <taxon>Gammaproteobacteria</taxon>
        <taxon>Oceanospirillales</taxon>
        <taxon>Endozoicomonadaceae</taxon>
        <taxon>Endozoicomonas</taxon>
    </lineage>
</organism>
<reference evidence="5 6" key="1">
    <citation type="submission" date="2014-06" db="EMBL/GenBank/DDBJ databases">
        <title>Whole Genome Sequences of Three Symbiotic Endozoicomonas Bacteria.</title>
        <authorList>
            <person name="Neave M.J."/>
            <person name="Apprill A."/>
            <person name="Voolstra C.R."/>
        </authorList>
    </citation>
    <scope>NUCLEOTIDE SEQUENCE [LARGE SCALE GENOMIC DNA]</scope>
    <source>
        <strain evidence="5 6">DSM 25634</strain>
    </source>
</reference>
<accession>A0A081NM64</accession>
<dbReference type="GO" id="GO:0005737">
    <property type="term" value="C:cytoplasm"/>
    <property type="evidence" value="ECO:0007669"/>
    <property type="project" value="UniProtKB-SubCell"/>
</dbReference>
<dbReference type="GO" id="GO:0003700">
    <property type="term" value="F:DNA-binding transcription factor activity"/>
    <property type="evidence" value="ECO:0007669"/>
    <property type="project" value="InterPro"/>
</dbReference>
<evidence type="ECO:0000313" key="5">
    <source>
        <dbReference type="EMBL" id="KEQ19537.1"/>
    </source>
</evidence>
<dbReference type="PANTHER" id="PTHR42756:SF1">
    <property type="entry name" value="TRANSCRIPTIONAL REPRESSOR OF EMRAB OPERON"/>
    <property type="match status" value="1"/>
</dbReference>
<dbReference type="InterPro" id="IPR036390">
    <property type="entry name" value="WH_DNA-bd_sf"/>
</dbReference>
<keyword evidence="3" id="KW-0804">Transcription</keyword>
<dbReference type="Pfam" id="PF12802">
    <property type="entry name" value="MarR_2"/>
    <property type="match status" value="1"/>
</dbReference>
<dbReference type="Proteomes" id="UP000028073">
    <property type="component" value="Unassembled WGS sequence"/>
</dbReference>
<evidence type="ECO:0000313" key="6">
    <source>
        <dbReference type="Proteomes" id="UP000028073"/>
    </source>
</evidence>
<dbReference type="OrthoDB" id="32523at2"/>
<evidence type="ECO:0000259" key="4">
    <source>
        <dbReference type="PROSITE" id="PS50995"/>
    </source>
</evidence>
<dbReference type="EMBL" id="JOKH01000001">
    <property type="protein sequence ID" value="KEQ19537.1"/>
    <property type="molecule type" value="Genomic_DNA"/>
</dbReference>
<comment type="caution">
    <text evidence="5">The sequence shown here is derived from an EMBL/GenBank/DDBJ whole genome shotgun (WGS) entry which is preliminary data.</text>
</comment>
<sequence length="193" mass="21074">MAKFNPFIAGKAPFGAALISESPFSDMPPASPELADTRPCQYQNLLRNLDQLSSTVTSIKKIMAEKVGLSTPQLNILLALAEPNNTRGVNVRDVASMLNVSGAFITVEVNKLVEAGYILKATNPKDRRSVLLRLTRSGKCKIDATLLELEQYNEQVFGRLSSLELDDLRNLISSLLGNGQDLLSRLNNESNNA</sequence>
<dbReference type="eggNOG" id="COG1846">
    <property type="taxonomic scope" value="Bacteria"/>
</dbReference>
<dbReference type="Gene3D" id="1.10.10.10">
    <property type="entry name" value="Winged helix-like DNA-binding domain superfamily/Winged helix DNA-binding domain"/>
    <property type="match status" value="1"/>
</dbReference>
<keyword evidence="2" id="KW-0238">DNA-binding</keyword>
<evidence type="ECO:0000256" key="2">
    <source>
        <dbReference type="ARBA" id="ARBA00023125"/>
    </source>
</evidence>
<dbReference type="STRING" id="1137799.GZ78_06380"/>
<dbReference type="InterPro" id="IPR036388">
    <property type="entry name" value="WH-like_DNA-bd_sf"/>
</dbReference>
<dbReference type="SUPFAM" id="SSF46785">
    <property type="entry name" value="Winged helix' DNA-binding domain"/>
    <property type="match status" value="1"/>
</dbReference>
<dbReference type="RefSeq" id="WP_034833425.1">
    <property type="nucleotide sequence ID" value="NZ_JOKH01000001.1"/>
</dbReference>
<gene>
    <name evidence="5" type="ORF">GZ78_06380</name>
</gene>
<keyword evidence="1" id="KW-0805">Transcription regulation</keyword>
<dbReference type="InterPro" id="IPR000835">
    <property type="entry name" value="HTH_MarR-typ"/>
</dbReference>
<evidence type="ECO:0000256" key="3">
    <source>
        <dbReference type="ARBA" id="ARBA00023163"/>
    </source>
</evidence>
<feature type="domain" description="HTH marR-type" evidence="4">
    <location>
        <begin position="42"/>
        <end position="177"/>
    </location>
</feature>
<dbReference type="AlphaFoldDB" id="A0A081NM64"/>